<feature type="transmembrane region" description="Helical" evidence="6">
    <location>
        <begin position="410"/>
        <end position="429"/>
    </location>
</feature>
<gene>
    <name evidence="7" type="ORF">DES47_105350</name>
</gene>
<dbReference type="EMBL" id="SNXS01000005">
    <property type="protein sequence ID" value="TDP63345.1"/>
    <property type="molecule type" value="Genomic_DNA"/>
</dbReference>
<reference evidence="7 8" key="1">
    <citation type="submission" date="2019-03" db="EMBL/GenBank/DDBJ databases">
        <title>Genomic Encyclopedia of Type Strains, Phase IV (KMG-IV): sequencing the most valuable type-strain genomes for metagenomic binning, comparative biology and taxonomic classification.</title>
        <authorList>
            <person name="Goeker M."/>
        </authorList>
    </citation>
    <scope>NUCLEOTIDE SEQUENCE [LARGE SCALE GENOMIC DNA]</scope>
    <source>
        <strain evidence="7 8">DSM 16998</strain>
    </source>
</reference>
<dbReference type="GO" id="GO:0005886">
    <property type="term" value="C:plasma membrane"/>
    <property type="evidence" value="ECO:0007669"/>
    <property type="project" value="UniProtKB-SubCell"/>
</dbReference>
<keyword evidence="3 6" id="KW-0812">Transmembrane</keyword>
<feature type="transmembrane region" description="Helical" evidence="6">
    <location>
        <begin position="354"/>
        <end position="377"/>
    </location>
</feature>
<dbReference type="OrthoDB" id="8573819at2"/>
<keyword evidence="8" id="KW-1185">Reference proteome</keyword>
<evidence type="ECO:0000256" key="5">
    <source>
        <dbReference type="ARBA" id="ARBA00023136"/>
    </source>
</evidence>
<keyword evidence="5 6" id="KW-0472">Membrane</keyword>
<dbReference type="AlphaFoldDB" id="A0A4R6QM86"/>
<keyword evidence="2" id="KW-1003">Cell membrane</keyword>
<evidence type="ECO:0000256" key="2">
    <source>
        <dbReference type="ARBA" id="ARBA00022475"/>
    </source>
</evidence>
<protein>
    <submittedName>
        <fullName evidence="7">O-antigen/teichoic acid export membrane protein</fullName>
    </submittedName>
</protein>
<dbReference type="InParanoid" id="A0A4R6QM86"/>
<feature type="transmembrane region" description="Helical" evidence="6">
    <location>
        <begin position="52"/>
        <end position="75"/>
    </location>
</feature>
<accession>A0A4R6QM86</accession>
<comment type="caution">
    <text evidence="7">The sequence shown here is derived from an EMBL/GenBank/DDBJ whole genome shotgun (WGS) entry which is preliminary data.</text>
</comment>
<proteinExistence type="predicted"/>
<evidence type="ECO:0000256" key="4">
    <source>
        <dbReference type="ARBA" id="ARBA00022989"/>
    </source>
</evidence>
<keyword evidence="4 6" id="KW-1133">Transmembrane helix</keyword>
<feature type="transmembrane region" description="Helical" evidence="6">
    <location>
        <begin position="311"/>
        <end position="334"/>
    </location>
</feature>
<feature type="transmembrane region" description="Helical" evidence="6">
    <location>
        <begin position="472"/>
        <end position="493"/>
    </location>
</feature>
<name>A0A4R6QM86_9BURK</name>
<feature type="transmembrane region" description="Helical" evidence="6">
    <location>
        <begin position="191"/>
        <end position="211"/>
    </location>
</feature>
<evidence type="ECO:0000313" key="8">
    <source>
        <dbReference type="Proteomes" id="UP000295361"/>
    </source>
</evidence>
<dbReference type="InterPro" id="IPR050833">
    <property type="entry name" value="Poly_Biosynth_Transport"/>
</dbReference>
<feature type="transmembrane region" description="Helical" evidence="6">
    <location>
        <begin position="161"/>
        <end position="179"/>
    </location>
</feature>
<dbReference type="PANTHER" id="PTHR30250">
    <property type="entry name" value="PST FAMILY PREDICTED COLANIC ACID TRANSPORTER"/>
    <property type="match status" value="1"/>
</dbReference>
<evidence type="ECO:0000256" key="1">
    <source>
        <dbReference type="ARBA" id="ARBA00004651"/>
    </source>
</evidence>
<feature type="transmembrane region" description="Helical" evidence="6">
    <location>
        <begin position="441"/>
        <end position="460"/>
    </location>
</feature>
<comment type="subcellular location">
    <subcellularLocation>
        <location evidence="1">Cell membrane</location>
        <topology evidence="1">Multi-pass membrane protein</topology>
    </subcellularLocation>
</comment>
<evidence type="ECO:0000256" key="6">
    <source>
        <dbReference type="SAM" id="Phobius"/>
    </source>
</evidence>
<organism evidence="7 8">
    <name type="scientific">Roseateles toxinivorans</name>
    <dbReference type="NCBI Taxonomy" id="270368"/>
    <lineage>
        <taxon>Bacteria</taxon>
        <taxon>Pseudomonadati</taxon>
        <taxon>Pseudomonadota</taxon>
        <taxon>Betaproteobacteria</taxon>
        <taxon>Burkholderiales</taxon>
        <taxon>Sphaerotilaceae</taxon>
        <taxon>Roseateles</taxon>
    </lineage>
</organism>
<dbReference type="PANTHER" id="PTHR30250:SF11">
    <property type="entry name" value="O-ANTIGEN TRANSPORTER-RELATED"/>
    <property type="match status" value="1"/>
</dbReference>
<feature type="transmembrane region" description="Helical" evidence="6">
    <location>
        <begin position="20"/>
        <end position="46"/>
    </location>
</feature>
<dbReference type="Proteomes" id="UP000295361">
    <property type="component" value="Unassembled WGS sequence"/>
</dbReference>
<dbReference type="RefSeq" id="WP_133702516.1">
    <property type="nucleotide sequence ID" value="NZ_SNXS01000005.1"/>
</dbReference>
<feature type="transmembrane region" description="Helical" evidence="6">
    <location>
        <begin position="384"/>
        <end position="404"/>
    </location>
</feature>
<evidence type="ECO:0000313" key="7">
    <source>
        <dbReference type="EMBL" id="TDP63345.1"/>
    </source>
</evidence>
<feature type="transmembrane region" description="Helical" evidence="6">
    <location>
        <begin position="132"/>
        <end position="149"/>
    </location>
</feature>
<evidence type="ECO:0000256" key="3">
    <source>
        <dbReference type="ARBA" id="ARBA00022692"/>
    </source>
</evidence>
<sequence length="515" mass="55163">MSAPPARKNYYSASAARRGLLQFALGKIVSAVLGLAFLALSVRLLAPQSYGVYITLLAGAELFYLVTGLGLSTVAQRYVAEYRLKAVAQDFTSFLRRQLRRRVYLSLAALALLLLAWEPAMSATGLGLGRSWMLPVGLLLLGWSGYCFLEEVMGACLLQGYSQTLAALRNVVRLLVVWYGAHQPSGLTLELMVWAEALVTLASWLTAELLVMRWARRAPSAEGAVADFEAPDMDAVARRFYVVQLAGQAYGINITKMLVMRLLGAAQAASFGVAQSIADIVRNYLPAHLLAGWVRPIMVARYVKNRDLGEVALVVNLVLKVNLLGLLPLAAAFLVAGDELGAWLSNGHYPKLGALLSVMMLGLVLQSLHLLLTMVALTLESARASLRATFAACLALPVLVLLVWQMGIMGAALAMLVTELIWISVAWYTLAGQGHRLHLDLLGWAKIAAAAIGGAGLGWWCKSSGLGGPGAPGTILAALAALGLGFAALVWILRPQREGEVLLVRQLLKGGNNKS</sequence>
<feature type="transmembrane region" description="Helical" evidence="6">
    <location>
        <begin position="103"/>
        <end position="120"/>
    </location>
</feature>